<keyword evidence="2" id="KW-1185">Reference proteome</keyword>
<dbReference type="RefSeq" id="WP_145379924.1">
    <property type="nucleotide sequence ID" value="NZ_CAXBED010000095.1"/>
</dbReference>
<protein>
    <submittedName>
        <fullName evidence="1">Uncharacterized protein</fullName>
    </submittedName>
</protein>
<evidence type="ECO:0000313" key="2">
    <source>
        <dbReference type="Proteomes" id="UP000319383"/>
    </source>
</evidence>
<dbReference type="KEGG" id="sdyn:Mal52_57210"/>
<dbReference type="OrthoDB" id="215256at2"/>
<gene>
    <name evidence="1" type="ORF">Mal52_57210</name>
</gene>
<evidence type="ECO:0000313" key="1">
    <source>
        <dbReference type="EMBL" id="QDU47193.1"/>
    </source>
</evidence>
<reference evidence="1 2" key="1">
    <citation type="submission" date="2019-02" db="EMBL/GenBank/DDBJ databases">
        <title>Deep-cultivation of Planctomycetes and their phenomic and genomic characterization uncovers novel biology.</title>
        <authorList>
            <person name="Wiegand S."/>
            <person name="Jogler M."/>
            <person name="Boedeker C."/>
            <person name="Pinto D."/>
            <person name="Vollmers J."/>
            <person name="Rivas-Marin E."/>
            <person name="Kohn T."/>
            <person name="Peeters S.H."/>
            <person name="Heuer A."/>
            <person name="Rast P."/>
            <person name="Oberbeckmann S."/>
            <person name="Bunk B."/>
            <person name="Jeske O."/>
            <person name="Meyerdierks A."/>
            <person name="Storesund J.E."/>
            <person name="Kallscheuer N."/>
            <person name="Luecker S."/>
            <person name="Lage O.M."/>
            <person name="Pohl T."/>
            <person name="Merkel B.J."/>
            <person name="Hornburger P."/>
            <person name="Mueller R.-W."/>
            <person name="Bruemmer F."/>
            <person name="Labrenz M."/>
            <person name="Spormann A.M."/>
            <person name="Op den Camp H."/>
            <person name="Overmann J."/>
            <person name="Amann R."/>
            <person name="Jetten M.S.M."/>
            <person name="Mascher T."/>
            <person name="Medema M.H."/>
            <person name="Devos D.P."/>
            <person name="Kaster A.-K."/>
            <person name="Ovreas L."/>
            <person name="Rohde M."/>
            <person name="Galperin M.Y."/>
            <person name="Jogler C."/>
        </authorList>
    </citation>
    <scope>NUCLEOTIDE SEQUENCE [LARGE SCALE GENOMIC DNA]</scope>
    <source>
        <strain evidence="1 2">Mal52</strain>
    </source>
</reference>
<name>A0A517ZXI0_9PLAN</name>
<dbReference type="AlphaFoldDB" id="A0A517ZXI0"/>
<accession>A0A517ZXI0</accession>
<proteinExistence type="predicted"/>
<sequence length="67" mass="7496">MSEYLNLELTKEQRELLLDGLRFVRSARALDVRDPQPGDDPTRKAELSEVDELVGLLEKGPTSTVNA</sequence>
<dbReference type="EMBL" id="CP036276">
    <property type="protein sequence ID" value="QDU47193.1"/>
    <property type="molecule type" value="Genomic_DNA"/>
</dbReference>
<dbReference type="Proteomes" id="UP000319383">
    <property type="component" value="Chromosome"/>
</dbReference>
<organism evidence="1 2">
    <name type="scientific">Symmachiella dynata</name>
    <dbReference type="NCBI Taxonomy" id="2527995"/>
    <lineage>
        <taxon>Bacteria</taxon>
        <taxon>Pseudomonadati</taxon>
        <taxon>Planctomycetota</taxon>
        <taxon>Planctomycetia</taxon>
        <taxon>Planctomycetales</taxon>
        <taxon>Planctomycetaceae</taxon>
        <taxon>Symmachiella</taxon>
    </lineage>
</organism>